<gene>
    <name evidence="3" type="ORF">TorRG33x02_319450</name>
</gene>
<dbReference type="InterPro" id="IPR025520">
    <property type="entry name" value="DUF4408"/>
</dbReference>
<evidence type="ECO:0000256" key="1">
    <source>
        <dbReference type="SAM" id="MobiDB-lite"/>
    </source>
</evidence>
<accession>A0A2P5BIU6</accession>
<dbReference type="InterPro" id="IPR008480">
    <property type="entry name" value="DUF761_pln"/>
</dbReference>
<evidence type="ECO:0000259" key="2">
    <source>
        <dbReference type="Pfam" id="PF14364"/>
    </source>
</evidence>
<evidence type="ECO:0000313" key="4">
    <source>
        <dbReference type="Proteomes" id="UP000237000"/>
    </source>
</evidence>
<dbReference type="EMBL" id="JXTC01000512">
    <property type="protein sequence ID" value="PON48722.1"/>
    <property type="molecule type" value="Genomic_DNA"/>
</dbReference>
<evidence type="ECO:0000313" key="3">
    <source>
        <dbReference type="EMBL" id="PON48722.1"/>
    </source>
</evidence>
<comment type="caution">
    <text evidence="3">The sequence shown here is derived from an EMBL/GenBank/DDBJ whole genome shotgun (WGS) entry which is preliminary data.</text>
</comment>
<feature type="compositionally biased region" description="Basic and acidic residues" evidence="1">
    <location>
        <begin position="165"/>
        <end position="175"/>
    </location>
</feature>
<dbReference type="Pfam" id="PF05553">
    <property type="entry name" value="DUF761"/>
    <property type="match status" value="1"/>
</dbReference>
<dbReference type="PANTHER" id="PTHR33098">
    <property type="entry name" value="COTTON FIBER (DUF761)"/>
    <property type="match status" value="1"/>
</dbReference>
<feature type="region of interest" description="Disordered" evidence="1">
    <location>
        <begin position="120"/>
        <end position="235"/>
    </location>
</feature>
<dbReference type="STRING" id="63057.A0A2P5BIU6"/>
<organism evidence="3 4">
    <name type="scientific">Trema orientale</name>
    <name type="common">Charcoal tree</name>
    <name type="synonym">Celtis orientalis</name>
    <dbReference type="NCBI Taxonomy" id="63057"/>
    <lineage>
        <taxon>Eukaryota</taxon>
        <taxon>Viridiplantae</taxon>
        <taxon>Streptophyta</taxon>
        <taxon>Embryophyta</taxon>
        <taxon>Tracheophyta</taxon>
        <taxon>Spermatophyta</taxon>
        <taxon>Magnoliopsida</taxon>
        <taxon>eudicotyledons</taxon>
        <taxon>Gunneridae</taxon>
        <taxon>Pentapetalae</taxon>
        <taxon>rosids</taxon>
        <taxon>fabids</taxon>
        <taxon>Rosales</taxon>
        <taxon>Cannabaceae</taxon>
        <taxon>Trema</taxon>
    </lineage>
</organism>
<protein>
    <recommendedName>
        <fullName evidence="2">DUF4408 domain-containing protein</fullName>
    </recommendedName>
</protein>
<dbReference type="PANTHER" id="PTHR33098:SF57">
    <property type="entry name" value="DUF4408 DOMAIN PROTEIN"/>
    <property type="match status" value="1"/>
</dbReference>
<dbReference type="OrthoDB" id="1685070at2759"/>
<feature type="compositionally biased region" description="Basic and acidic residues" evidence="1">
    <location>
        <begin position="201"/>
        <end position="221"/>
    </location>
</feature>
<keyword evidence="4" id="KW-1185">Reference proteome</keyword>
<reference evidence="4" key="1">
    <citation type="submission" date="2016-06" db="EMBL/GenBank/DDBJ databases">
        <title>Parallel loss of symbiosis genes in relatives of nitrogen-fixing non-legume Parasponia.</title>
        <authorList>
            <person name="Van Velzen R."/>
            <person name="Holmer R."/>
            <person name="Bu F."/>
            <person name="Rutten L."/>
            <person name="Van Zeijl A."/>
            <person name="Liu W."/>
            <person name="Santuari L."/>
            <person name="Cao Q."/>
            <person name="Sharma T."/>
            <person name="Shen D."/>
            <person name="Roswanjaya Y."/>
            <person name="Wardhani T."/>
            <person name="Kalhor M.S."/>
            <person name="Jansen J."/>
            <person name="Van den Hoogen J."/>
            <person name="Gungor B."/>
            <person name="Hartog M."/>
            <person name="Hontelez J."/>
            <person name="Verver J."/>
            <person name="Yang W.-C."/>
            <person name="Schijlen E."/>
            <person name="Repin R."/>
            <person name="Schilthuizen M."/>
            <person name="Schranz E."/>
            <person name="Heidstra R."/>
            <person name="Miyata K."/>
            <person name="Fedorova E."/>
            <person name="Kohlen W."/>
            <person name="Bisseling T."/>
            <person name="Smit S."/>
            <person name="Geurts R."/>
        </authorList>
    </citation>
    <scope>NUCLEOTIDE SEQUENCE [LARGE SCALE GENOMIC DNA]</scope>
    <source>
        <strain evidence="4">cv. RG33-2</strain>
    </source>
</reference>
<feature type="region of interest" description="Disordered" evidence="1">
    <location>
        <begin position="76"/>
        <end position="103"/>
    </location>
</feature>
<proteinExistence type="predicted"/>
<name>A0A2P5BIU6_TREOI</name>
<dbReference type="AlphaFoldDB" id="A0A2P5BIU6"/>
<dbReference type="Proteomes" id="UP000237000">
    <property type="component" value="Unassembled WGS sequence"/>
</dbReference>
<dbReference type="Pfam" id="PF14364">
    <property type="entry name" value="DUF4408"/>
    <property type="match status" value="1"/>
</dbReference>
<feature type="domain" description="DUF4408" evidence="2">
    <location>
        <begin position="1"/>
        <end position="31"/>
    </location>
</feature>
<sequence>MWAFLASWLTPSSLFLFLNLMIGTIVLTARFGSRKGPTHDHQLGQYYSSPQLARAPSLLERVKSINFSLYKFDPLNSETGYQPPNEPGYVTDYPNPDDPPQKLARAPSLLERLKSINLSSIYRSDPEPEDEALAPNPFEEDHSHEHSSPVKRSKSEFLGGARKKSQPEKMTKSASEKSAPGISSGGEEGDEEGDEAVIAAVERRRPATERVEKKTEKRSVKGGEAAPSWESDDGVDAKADDFINRFKQQLKLQRLESLKRFSEMLKGK</sequence>
<feature type="compositionally biased region" description="Basic and acidic residues" evidence="1">
    <location>
        <begin position="139"/>
        <end position="148"/>
    </location>
</feature>
<dbReference type="FunCoup" id="A0A2P5BIU6">
    <property type="interactions" value="54"/>
</dbReference>
<dbReference type="InParanoid" id="A0A2P5BIU6"/>